<organism evidence="3 4">
    <name type="scientific">Adineta ricciae</name>
    <name type="common">Rotifer</name>
    <dbReference type="NCBI Taxonomy" id="249248"/>
    <lineage>
        <taxon>Eukaryota</taxon>
        <taxon>Metazoa</taxon>
        <taxon>Spiralia</taxon>
        <taxon>Gnathifera</taxon>
        <taxon>Rotifera</taxon>
        <taxon>Eurotatoria</taxon>
        <taxon>Bdelloidea</taxon>
        <taxon>Adinetida</taxon>
        <taxon>Adinetidae</taxon>
        <taxon>Adineta</taxon>
    </lineage>
</organism>
<dbReference type="Gene3D" id="2.60.40.4330">
    <property type="entry name" value="Kinesin-like protein Kif23, Arf6-interacting domain"/>
    <property type="match status" value="1"/>
</dbReference>
<dbReference type="EMBL" id="CAJNOR010014840">
    <property type="protein sequence ID" value="CAF1680082.1"/>
    <property type="molecule type" value="Genomic_DNA"/>
</dbReference>
<comment type="caution">
    <text evidence="3">The sequence shown here is derived from an EMBL/GenBank/DDBJ whole genome shotgun (WGS) entry which is preliminary data.</text>
</comment>
<sequence>MRKLGRQHDDKLNIIRSMATNNGFSSEQFVISVNPTLTPFQHRRSRTLSEVWLEHRPQGTKHFFKAKFHKKVCTQKAPTKDETIRTTKYVLTHQNLDVQGEIVTDFVKGDVLPSSTGGVNVIFKDVERLTYPSPPDPLVLHKRCQSEERVLQEVTSTNTSSPSSRQSPATAPKRFRM</sequence>
<dbReference type="Pfam" id="PF16540">
    <property type="entry name" value="MKLP1_Arf_bdg"/>
    <property type="match status" value="1"/>
</dbReference>
<dbReference type="InterPro" id="IPR032384">
    <property type="entry name" value="Kif23_Arf-bd"/>
</dbReference>
<evidence type="ECO:0000259" key="2">
    <source>
        <dbReference type="Pfam" id="PF16540"/>
    </source>
</evidence>
<dbReference type="InterPro" id="IPR038105">
    <property type="entry name" value="Kif23_Arf-bd_sf"/>
</dbReference>
<reference evidence="3" key="1">
    <citation type="submission" date="2021-02" db="EMBL/GenBank/DDBJ databases">
        <authorList>
            <person name="Nowell W R."/>
        </authorList>
    </citation>
    <scope>NUCLEOTIDE SEQUENCE</scope>
</reference>
<feature type="region of interest" description="Disordered" evidence="1">
    <location>
        <begin position="153"/>
        <end position="177"/>
    </location>
</feature>
<proteinExistence type="predicted"/>
<dbReference type="Proteomes" id="UP000663828">
    <property type="component" value="Unassembled WGS sequence"/>
</dbReference>
<evidence type="ECO:0000313" key="3">
    <source>
        <dbReference type="EMBL" id="CAF1680082.1"/>
    </source>
</evidence>
<feature type="compositionally biased region" description="Low complexity" evidence="1">
    <location>
        <begin position="155"/>
        <end position="177"/>
    </location>
</feature>
<feature type="domain" description="Kinesin-like protein Kif23 Arf6-interacting" evidence="2">
    <location>
        <begin position="41"/>
        <end position="134"/>
    </location>
</feature>
<evidence type="ECO:0000313" key="4">
    <source>
        <dbReference type="Proteomes" id="UP000663828"/>
    </source>
</evidence>
<accession>A0A816GVF7</accession>
<protein>
    <recommendedName>
        <fullName evidence="2">Kinesin-like protein Kif23 Arf6-interacting domain-containing protein</fullName>
    </recommendedName>
</protein>
<dbReference type="AlphaFoldDB" id="A0A816GVF7"/>
<gene>
    <name evidence="3" type="ORF">XAT740_LOCUS60382</name>
</gene>
<keyword evidence="4" id="KW-1185">Reference proteome</keyword>
<evidence type="ECO:0000256" key="1">
    <source>
        <dbReference type="SAM" id="MobiDB-lite"/>
    </source>
</evidence>
<name>A0A816GVF7_ADIRI</name>